<feature type="compositionally biased region" description="Low complexity" evidence="1">
    <location>
        <begin position="142"/>
        <end position="154"/>
    </location>
</feature>
<feature type="compositionally biased region" description="Basic and acidic residues" evidence="1">
    <location>
        <begin position="202"/>
        <end position="213"/>
    </location>
</feature>
<feature type="non-terminal residue" evidence="3">
    <location>
        <position position="1"/>
    </location>
</feature>
<evidence type="ECO:0000256" key="1">
    <source>
        <dbReference type="SAM" id="MobiDB-lite"/>
    </source>
</evidence>
<protein>
    <recommendedName>
        <fullName evidence="2">CCHC-type domain-containing protein</fullName>
    </recommendedName>
</protein>
<dbReference type="Proteomes" id="UP001054857">
    <property type="component" value="Unassembled WGS sequence"/>
</dbReference>
<evidence type="ECO:0000313" key="4">
    <source>
        <dbReference type="Proteomes" id="UP001054857"/>
    </source>
</evidence>
<feature type="compositionally biased region" description="Basic and acidic residues" evidence="1">
    <location>
        <begin position="156"/>
        <end position="176"/>
    </location>
</feature>
<dbReference type="InterPro" id="IPR001878">
    <property type="entry name" value="Znf_CCHC"/>
</dbReference>
<gene>
    <name evidence="3" type="ORF">Agub_g11821</name>
</gene>
<dbReference type="Pfam" id="PF00098">
    <property type="entry name" value="zf-CCHC"/>
    <property type="match status" value="1"/>
</dbReference>
<dbReference type="EMBL" id="BMAR01000032">
    <property type="protein sequence ID" value="GFR49674.1"/>
    <property type="molecule type" value="Genomic_DNA"/>
</dbReference>
<keyword evidence="4" id="KW-1185">Reference proteome</keyword>
<dbReference type="SUPFAM" id="SSF57756">
    <property type="entry name" value="Retrovirus zinc finger-like domains"/>
    <property type="match status" value="1"/>
</dbReference>
<proteinExistence type="predicted"/>
<evidence type="ECO:0000313" key="3">
    <source>
        <dbReference type="EMBL" id="GFR49674.1"/>
    </source>
</evidence>
<dbReference type="InterPro" id="IPR036875">
    <property type="entry name" value="Znf_CCHC_sf"/>
</dbReference>
<feature type="compositionally biased region" description="Low complexity" evidence="1">
    <location>
        <begin position="91"/>
        <end position="107"/>
    </location>
</feature>
<evidence type="ECO:0000259" key="2">
    <source>
        <dbReference type="SMART" id="SM00343"/>
    </source>
</evidence>
<reference evidence="3 4" key="1">
    <citation type="journal article" date="2021" name="Sci. Rep.">
        <title>Genome sequencing of the multicellular alga Astrephomene provides insights into convergent evolution of germ-soma differentiation.</title>
        <authorList>
            <person name="Yamashita S."/>
            <person name="Yamamoto K."/>
            <person name="Matsuzaki R."/>
            <person name="Suzuki S."/>
            <person name="Yamaguchi H."/>
            <person name="Hirooka S."/>
            <person name="Minakuchi Y."/>
            <person name="Miyagishima S."/>
            <person name="Kawachi M."/>
            <person name="Toyoda A."/>
            <person name="Nozaki H."/>
        </authorList>
    </citation>
    <scope>NUCLEOTIDE SEQUENCE [LARGE SCALE GENOMIC DNA]</scope>
    <source>
        <strain evidence="3 4">NIES-4017</strain>
    </source>
</reference>
<dbReference type="GO" id="GO:0008270">
    <property type="term" value="F:zinc ion binding"/>
    <property type="evidence" value="ECO:0007669"/>
    <property type="project" value="InterPro"/>
</dbReference>
<feature type="region of interest" description="Disordered" evidence="1">
    <location>
        <begin position="202"/>
        <end position="247"/>
    </location>
</feature>
<feature type="domain" description="CCHC-type" evidence="2">
    <location>
        <begin position="194"/>
        <end position="210"/>
    </location>
</feature>
<dbReference type="AlphaFoldDB" id="A0AAD3DZ28"/>
<feature type="region of interest" description="Disordered" evidence="1">
    <location>
        <begin position="68"/>
        <end position="176"/>
    </location>
</feature>
<organism evidence="3 4">
    <name type="scientific">Astrephomene gubernaculifera</name>
    <dbReference type="NCBI Taxonomy" id="47775"/>
    <lineage>
        <taxon>Eukaryota</taxon>
        <taxon>Viridiplantae</taxon>
        <taxon>Chlorophyta</taxon>
        <taxon>core chlorophytes</taxon>
        <taxon>Chlorophyceae</taxon>
        <taxon>CS clade</taxon>
        <taxon>Chlamydomonadales</taxon>
        <taxon>Astrephomenaceae</taxon>
        <taxon>Astrephomene</taxon>
    </lineage>
</organism>
<feature type="compositionally biased region" description="Basic residues" evidence="1">
    <location>
        <begin position="221"/>
        <end position="230"/>
    </location>
</feature>
<accession>A0AAD3DZ28</accession>
<feature type="compositionally biased region" description="Gly residues" evidence="1">
    <location>
        <begin position="231"/>
        <end position="240"/>
    </location>
</feature>
<dbReference type="GO" id="GO:0003676">
    <property type="term" value="F:nucleic acid binding"/>
    <property type="evidence" value="ECO:0007669"/>
    <property type="project" value="InterPro"/>
</dbReference>
<sequence length="247" mass="26422">ITTSSIRTTGTVTYLKTSRLKDTTSGIFASFLELPLRLSMAANEEQMVAEEEMLCDEDHCYACGRPFEKSTPVAQPNPAAQTADERPRPRANPAAAAVATDEAGAGPSSSGRDHGPAPGGEVLRAQTDPESDEEPTPKRNRNNSGRAAANATKAGKGKDRAAVLASREGKDPKEFLRKYRCTREEFWRREDNNLCWYCASPDHRAADCPNKPDDADDGNGKGKRPFKGKGGKGGNGGNGKGKNKTAA</sequence>
<dbReference type="SMART" id="SM00343">
    <property type="entry name" value="ZnF_C2HC"/>
    <property type="match status" value="1"/>
</dbReference>
<name>A0AAD3DZ28_9CHLO</name>
<comment type="caution">
    <text evidence="3">The sequence shown here is derived from an EMBL/GenBank/DDBJ whole genome shotgun (WGS) entry which is preliminary data.</text>
</comment>